<dbReference type="InterPro" id="IPR013321">
    <property type="entry name" value="Arc_rbn_hlx_hlx"/>
</dbReference>
<evidence type="ECO:0000313" key="2">
    <source>
        <dbReference type="EMBL" id="MBD2504450.1"/>
    </source>
</evidence>
<accession>A0ABR8DB70</accession>
<dbReference type="RefSeq" id="WP_190478245.1">
    <property type="nucleotide sequence ID" value="NZ_JACJSG010000051.1"/>
</dbReference>
<organism evidence="2 3">
    <name type="scientific">Anabaena azotica FACHB-119</name>
    <dbReference type="NCBI Taxonomy" id="947527"/>
    <lineage>
        <taxon>Bacteria</taxon>
        <taxon>Bacillati</taxon>
        <taxon>Cyanobacteriota</taxon>
        <taxon>Cyanophyceae</taxon>
        <taxon>Nostocales</taxon>
        <taxon>Nostocaceae</taxon>
        <taxon>Anabaena</taxon>
        <taxon>Anabaena azotica</taxon>
    </lineage>
</organism>
<dbReference type="InterPro" id="IPR010985">
    <property type="entry name" value="Ribbon_hlx_hlx"/>
</dbReference>
<name>A0ABR8DB70_9NOST</name>
<evidence type="ECO:0000259" key="1">
    <source>
        <dbReference type="Pfam" id="PF01402"/>
    </source>
</evidence>
<feature type="domain" description="Ribbon-helix-helix protein CopG" evidence="1">
    <location>
        <begin position="5"/>
        <end position="45"/>
    </location>
</feature>
<gene>
    <name evidence="2" type="ORF">H6G83_28230</name>
</gene>
<evidence type="ECO:0000313" key="3">
    <source>
        <dbReference type="Proteomes" id="UP000661112"/>
    </source>
</evidence>
<protein>
    <submittedName>
        <fullName evidence="2">Ribbon-helix-helix protein, CopG family</fullName>
    </submittedName>
</protein>
<keyword evidence="3" id="KW-1185">Reference proteome</keyword>
<reference evidence="2 3" key="1">
    <citation type="journal article" date="2020" name="ISME J.">
        <title>Comparative genomics reveals insights into cyanobacterial evolution and habitat adaptation.</title>
        <authorList>
            <person name="Chen M.Y."/>
            <person name="Teng W.K."/>
            <person name="Zhao L."/>
            <person name="Hu C.X."/>
            <person name="Zhou Y.K."/>
            <person name="Han B.P."/>
            <person name="Song L.R."/>
            <person name="Shu W.S."/>
        </authorList>
    </citation>
    <scope>NUCLEOTIDE SEQUENCE [LARGE SCALE GENOMIC DNA]</scope>
    <source>
        <strain evidence="2 3">FACHB-119</strain>
    </source>
</reference>
<dbReference type="EMBL" id="JACJSG010000051">
    <property type="protein sequence ID" value="MBD2504450.1"/>
    <property type="molecule type" value="Genomic_DNA"/>
</dbReference>
<proteinExistence type="predicted"/>
<dbReference type="CDD" id="cd22231">
    <property type="entry name" value="RHH_NikR_HicB-like"/>
    <property type="match status" value="1"/>
</dbReference>
<sequence length="74" mass="8314">MKAEKLSISLPPSLVEFIENYKSNKGCKSRSQVIEEALELLRNRELEAAYREASAEVDSDWNVAVADGLANETW</sequence>
<dbReference type="Proteomes" id="UP000661112">
    <property type="component" value="Unassembled WGS sequence"/>
</dbReference>
<comment type="caution">
    <text evidence="2">The sequence shown here is derived from an EMBL/GenBank/DDBJ whole genome shotgun (WGS) entry which is preliminary data.</text>
</comment>
<dbReference type="InterPro" id="IPR002145">
    <property type="entry name" value="CopG"/>
</dbReference>
<dbReference type="Gene3D" id="1.10.1220.10">
    <property type="entry name" value="Met repressor-like"/>
    <property type="match status" value="1"/>
</dbReference>
<dbReference type="Pfam" id="PF01402">
    <property type="entry name" value="RHH_1"/>
    <property type="match status" value="1"/>
</dbReference>
<dbReference type="SUPFAM" id="SSF47598">
    <property type="entry name" value="Ribbon-helix-helix"/>
    <property type="match status" value="1"/>
</dbReference>